<proteinExistence type="predicted"/>
<feature type="transmembrane region" description="Helical" evidence="2">
    <location>
        <begin position="282"/>
        <end position="298"/>
    </location>
</feature>
<keyword evidence="2" id="KW-0472">Membrane</keyword>
<dbReference type="PANTHER" id="PTHR30487:SF0">
    <property type="entry name" value="PREPILIN LEADER PEPTIDASE_N-METHYLTRANSFERASE-RELATED"/>
    <property type="match status" value="1"/>
</dbReference>
<feature type="transmembrane region" description="Helical" evidence="2">
    <location>
        <begin position="382"/>
        <end position="399"/>
    </location>
</feature>
<dbReference type="InterPro" id="IPR050882">
    <property type="entry name" value="Prepilin_peptidase/N-MTase"/>
</dbReference>
<feature type="transmembrane region" description="Helical" evidence="2">
    <location>
        <begin position="201"/>
        <end position="222"/>
    </location>
</feature>
<protein>
    <submittedName>
        <fullName evidence="4">Prepilin peptidase</fullName>
    </submittedName>
</protein>
<evidence type="ECO:0000256" key="2">
    <source>
        <dbReference type="SAM" id="Phobius"/>
    </source>
</evidence>
<dbReference type="PANTHER" id="PTHR30487">
    <property type="entry name" value="TYPE 4 PREPILIN-LIKE PROTEINS LEADER PEPTIDE-PROCESSING ENZYME"/>
    <property type="match status" value="1"/>
</dbReference>
<feature type="transmembrane region" description="Helical" evidence="2">
    <location>
        <begin position="170"/>
        <end position="189"/>
    </location>
</feature>
<evidence type="ECO:0000313" key="5">
    <source>
        <dbReference type="Proteomes" id="UP001239462"/>
    </source>
</evidence>
<dbReference type="InterPro" id="IPR010627">
    <property type="entry name" value="Prepilin_pept_A24_N"/>
</dbReference>
<accession>A0ABT7PCA1</accession>
<evidence type="ECO:0000259" key="3">
    <source>
        <dbReference type="Pfam" id="PF06750"/>
    </source>
</evidence>
<sequence>MKRHRLRKRLPLLFTLVAILVGVLAYVIGLAYVQSRVYAHYEFIDLIRPRLVDAMIASWLIYFCSSIGSFLNVVAWRMPRGEGIGGRSHCPRCHSTLRKRDNVPILGWISLRGRCRSCSLPISRRYPIVEALVGITLTLVGISELYSLAIPAQAVHAHGGPLWAPRVGPILITILTYHAVVLSCLWAMALIRIDGVRLPAVLWLFSIAVAAVPMLVYPTLMVVPWQASRPDMWFPGGQRIDALMRLVTAVVAAAFVGRVLAKGLCPTADLKLDPLGKGTSRLVDLIAMLSMAAILVGWQSFPAIVVVTAMMSVLLRPLLATIPINDRPGAAEQTNSGSASQLESRGAMEAFAFALPFATTLHLAFWRTLWSFDYWPSDRSDRWVVISWSLAVLVVPVFLRDRSQRLPEQPPLDASEGYMIEGSDPEGSEDVDQERES</sequence>
<dbReference type="RefSeq" id="WP_289161704.1">
    <property type="nucleotide sequence ID" value="NZ_JASZZN010000001.1"/>
</dbReference>
<feature type="compositionally biased region" description="Acidic residues" evidence="1">
    <location>
        <begin position="423"/>
        <end position="437"/>
    </location>
</feature>
<dbReference type="Proteomes" id="UP001239462">
    <property type="component" value="Unassembled WGS sequence"/>
</dbReference>
<dbReference type="EMBL" id="JASZZN010000001">
    <property type="protein sequence ID" value="MDM4013988.1"/>
    <property type="molecule type" value="Genomic_DNA"/>
</dbReference>
<gene>
    <name evidence="4" type="ORF">QTN89_01010</name>
</gene>
<feature type="transmembrane region" description="Helical" evidence="2">
    <location>
        <begin position="242"/>
        <end position="261"/>
    </location>
</feature>
<feature type="transmembrane region" description="Helical" evidence="2">
    <location>
        <begin position="126"/>
        <end position="150"/>
    </location>
</feature>
<evidence type="ECO:0000313" key="4">
    <source>
        <dbReference type="EMBL" id="MDM4013988.1"/>
    </source>
</evidence>
<feature type="domain" description="Prepilin peptidase A24 N-terminal" evidence="3">
    <location>
        <begin position="63"/>
        <end position="140"/>
    </location>
</feature>
<reference evidence="4 5" key="1">
    <citation type="submission" date="2023-06" db="EMBL/GenBank/DDBJ databases">
        <title>Roseiconus lacunae JC819 isolated from Gulf of Mannar region, Tamil Nadu.</title>
        <authorList>
            <person name="Pk S."/>
            <person name="Ch S."/>
            <person name="Ch V.R."/>
        </authorList>
    </citation>
    <scope>NUCLEOTIDE SEQUENCE [LARGE SCALE GENOMIC DNA]</scope>
    <source>
        <strain evidence="4 5">JC819</strain>
    </source>
</reference>
<keyword evidence="2" id="KW-0812">Transmembrane</keyword>
<evidence type="ECO:0000256" key="1">
    <source>
        <dbReference type="SAM" id="MobiDB-lite"/>
    </source>
</evidence>
<keyword evidence="2" id="KW-1133">Transmembrane helix</keyword>
<feature type="transmembrane region" description="Helical" evidence="2">
    <location>
        <begin position="12"/>
        <end position="34"/>
    </location>
</feature>
<feature type="region of interest" description="Disordered" evidence="1">
    <location>
        <begin position="407"/>
        <end position="437"/>
    </location>
</feature>
<organism evidence="4 5">
    <name type="scientific">Roseiconus lacunae</name>
    <dbReference type="NCBI Taxonomy" id="2605694"/>
    <lineage>
        <taxon>Bacteria</taxon>
        <taxon>Pseudomonadati</taxon>
        <taxon>Planctomycetota</taxon>
        <taxon>Planctomycetia</taxon>
        <taxon>Pirellulales</taxon>
        <taxon>Pirellulaceae</taxon>
        <taxon>Roseiconus</taxon>
    </lineage>
</organism>
<name>A0ABT7PCA1_9BACT</name>
<dbReference type="Pfam" id="PF06750">
    <property type="entry name" value="A24_N_bact"/>
    <property type="match status" value="1"/>
</dbReference>
<comment type="caution">
    <text evidence="4">The sequence shown here is derived from an EMBL/GenBank/DDBJ whole genome shotgun (WGS) entry which is preliminary data.</text>
</comment>
<keyword evidence="5" id="KW-1185">Reference proteome</keyword>
<feature type="transmembrane region" description="Helical" evidence="2">
    <location>
        <begin position="54"/>
        <end position="75"/>
    </location>
</feature>